<evidence type="ECO:0000256" key="1">
    <source>
        <dbReference type="SAM" id="MobiDB-lite"/>
    </source>
</evidence>
<feature type="compositionally biased region" description="Pro residues" evidence="1">
    <location>
        <begin position="11"/>
        <end position="21"/>
    </location>
</feature>
<evidence type="ECO:0000313" key="3">
    <source>
        <dbReference type="Proteomes" id="UP000492821"/>
    </source>
</evidence>
<accession>A0A7E4V7R6</accession>
<feature type="region of interest" description="Disordered" evidence="1">
    <location>
        <begin position="245"/>
        <end position="285"/>
    </location>
</feature>
<dbReference type="WBParaSite" id="Pan_g17586.t1">
    <property type="protein sequence ID" value="Pan_g17586.t1"/>
    <property type="gene ID" value="Pan_g17586"/>
</dbReference>
<reference evidence="3" key="1">
    <citation type="journal article" date="2013" name="Genetics">
        <title>The draft genome and transcriptome of Panagrellus redivivus are shaped by the harsh demands of a free-living lifestyle.</title>
        <authorList>
            <person name="Srinivasan J."/>
            <person name="Dillman A.R."/>
            <person name="Macchietto M.G."/>
            <person name="Heikkinen L."/>
            <person name="Lakso M."/>
            <person name="Fracchia K.M."/>
            <person name="Antoshechkin I."/>
            <person name="Mortazavi A."/>
            <person name="Wong G."/>
            <person name="Sternberg P.W."/>
        </authorList>
    </citation>
    <scope>NUCLEOTIDE SEQUENCE [LARGE SCALE GENOMIC DNA]</scope>
    <source>
        <strain evidence="3">MT8872</strain>
    </source>
</reference>
<evidence type="ECO:0000313" key="4">
    <source>
        <dbReference type="WBParaSite" id="Pan_g17586.t1"/>
    </source>
</evidence>
<name>A0A7E4V7R6_PANRE</name>
<feature type="transmembrane region" description="Helical" evidence="2">
    <location>
        <begin position="123"/>
        <end position="146"/>
    </location>
</feature>
<keyword evidence="3" id="KW-1185">Reference proteome</keyword>
<dbReference type="Proteomes" id="UP000492821">
    <property type="component" value="Unassembled WGS sequence"/>
</dbReference>
<feature type="compositionally biased region" description="Polar residues" evidence="1">
    <location>
        <begin position="275"/>
        <end position="285"/>
    </location>
</feature>
<dbReference type="AlphaFoldDB" id="A0A7E4V7R6"/>
<feature type="transmembrane region" description="Helical" evidence="2">
    <location>
        <begin position="158"/>
        <end position="176"/>
    </location>
</feature>
<proteinExistence type="predicted"/>
<sequence>MNECISDMPMDPQPDPIPRPATPANTSNEDEEAPIDHNNSHQTENIDLPGIGEFQEIIDRHTRYMEVPAVRKSGPISSGSLSPDTVPLRPHVIPMPEEVYANIIEPGFEYSDQAEVSFGTDGWYSTIVMLAALIVLILAFMCLKQLGIKPLEVLKIFPFLWILACVILCAIMYMGYRMERMNKTRINHEQFQRLVHALNLPRSMPCLLPGDHDLHGCQDEPWSEPCLGLPPRLPTYASSLDCARPKQDGITPPPYVCDYDRPPSSLAPPPAYEDANQTSSNSSER</sequence>
<organism evidence="3 4">
    <name type="scientific">Panagrellus redivivus</name>
    <name type="common">Microworm</name>
    <dbReference type="NCBI Taxonomy" id="6233"/>
    <lineage>
        <taxon>Eukaryota</taxon>
        <taxon>Metazoa</taxon>
        <taxon>Ecdysozoa</taxon>
        <taxon>Nematoda</taxon>
        <taxon>Chromadorea</taxon>
        <taxon>Rhabditida</taxon>
        <taxon>Tylenchina</taxon>
        <taxon>Panagrolaimomorpha</taxon>
        <taxon>Panagrolaimoidea</taxon>
        <taxon>Panagrolaimidae</taxon>
        <taxon>Panagrellus</taxon>
    </lineage>
</organism>
<keyword evidence="2" id="KW-0472">Membrane</keyword>
<evidence type="ECO:0000256" key="2">
    <source>
        <dbReference type="SAM" id="Phobius"/>
    </source>
</evidence>
<protein>
    <submittedName>
        <fullName evidence="4">Conserved plasma membrane protein</fullName>
    </submittedName>
</protein>
<keyword evidence="2" id="KW-0812">Transmembrane</keyword>
<keyword evidence="2" id="KW-1133">Transmembrane helix</keyword>
<feature type="region of interest" description="Disordered" evidence="1">
    <location>
        <begin position="1"/>
        <end position="50"/>
    </location>
</feature>
<reference evidence="4" key="2">
    <citation type="submission" date="2020-10" db="UniProtKB">
        <authorList>
            <consortium name="WormBaseParasite"/>
        </authorList>
    </citation>
    <scope>IDENTIFICATION</scope>
</reference>